<feature type="transmembrane region" description="Helical" evidence="1">
    <location>
        <begin position="49"/>
        <end position="68"/>
    </location>
</feature>
<keyword evidence="4" id="KW-1185">Reference proteome</keyword>
<keyword evidence="1" id="KW-0472">Membrane</keyword>
<dbReference type="EMBL" id="BAAFRS010000014">
    <property type="protein sequence ID" value="GAB1219130.1"/>
    <property type="molecule type" value="Genomic_DNA"/>
</dbReference>
<keyword evidence="1" id="KW-0812">Transmembrane</keyword>
<gene>
    <name evidence="2" type="ORF">ENUP19_0014G0018</name>
    <name evidence="3" type="ORF">ENUP19_0261G0002</name>
</gene>
<feature type="transmembrane region" description="Helical" evidence="1">
    <location>
        <begin position="21"/>
        <end position="43"/>
    </location>
</feature>
<evidence type="ECO:0000313" key="3">
    <source>
        <dbReference type="EMBL" id="GAB1225760.1"/>
    </source>
</evidence>
<protein>
    <submittedName>
        <fullName evidence="2">Uncharacterized protein</fullName>
    </submittedName>
</protein>
<dbReference type="EMBL" id="BAAFRS010000261">
    <property type="protein sequence ID" value="GAB1225760.1"/>
    <property type="molecule type" value="Genomic_DNA"/>
</dbReference>
<keyword evidence="1" id="KW-1133">Transmembrane helix</keyword>
<reference evidence="2 4" key="1">
    <citation type="journal article" date="2019" name="PLoS Negl. Trop. Dis.">
        <title>Whole genome sequencing of Entamoeba nuttalli reveals mammalian host-related molecular signatures and a novel octapeptide-repeat surface protein.</title>
        <authorList>
            <person name="Tanaka M."/>
            <person name="Makiuchi T."/>
            <person name="Komiyama T."/>
            <person name="Shiina T."/>
            <person name="Osaki K."/>
            <person name="Tachibana H."/>
        </authorList>
    </citation>
    <scope>NUCLEOTIDE SEQUENCE [LARGE SCALE GENOMIC DNA]</scope>
    <source>
        <strain evidence="2 4">P19-061405</strain>
    </source>
</reference>
<organism evidence="2 4">
    <name type="scientific">Entamoeba nuttalli</name>
    <dbReference type="NCBI Taxonomy" id="412467"/>
    <lineage>
        <taxon>Eukaryota</taxon>
        <taxon>Amoebozoa</taxon>
        <taxon>Evosea</taxon>
        <taxon>Archamoebae</taxon>
        <taxon>Mastigamoebida</taxon>
        <taxon>Entamoebidae</taxon>
        <taxon>Entamoeba</taxon>
    </lineage>
</organism>
<comment type="caution">
    <text evidence="2">The sequence shown here is derived from an EMBL/GenBank/DDBJ whole genome shotgun (WGS) entry which is preliminary data.</text>
</comment>
<evidence type="ECO:0000313" key="4">
    <source>
        <dbReference type="Proteomes" id="UP001628156"/>
    </source>
</evidence>
<evidence type="ECO:0000256" key="1">
    <source>
        <dbReference type="SAM" id="Phobius"/>
    </source>
</evidence>
<reference evidence="2" key="2">
    <citation type="submission" date="2024-08" db="EMBL/GenBank/DDBJ databases">
        <title>Draft genome assembly of Entamoeba nuttalli using a combination of long-read and short-read sequencing data.</title>
        <authorList>
            <person name="Tanaka M."/>
            <person name="Tachibana H."/>
        </authorList>
    </citation>
    <scope>NUCLEOTIDE SEQUENCE</scope>
    <source>
        <strain evidence="2">P19-061405</strain>
    </source>
</reference>
<proteinExistence type="predicted"/>
<sequence length="131" mass="15277">MCEYKQKPYNKQMYMYFIIKVLCEVIVIIMSLILIGIFDFLHVSSSDGANAVIKFLIILICIFCFLIGKLSESVAKQEVNQPPQRNQNAFYGILIEYIGKLIYDIGSLCRKYAFKYFIKLFIDCLLDIIFK</sequence>
<name>A0ABQ0D8F1_9EUKA</name>
<evidence type="ECO:0000313" key="2">
    <source>
        <dbReference type="EMBL" id="GAB1219130.1"/>
    </source>
</evidence>
<dbReference type="Proteomes" id="UP001628156">
    <property type="component" value="Unassembled WGS sequence"/>
</dbReference>
<accession>A0ABQ0D8F1</accession>